<organism evidence="1 2">
    <name type="scientific">Bacteroides fragilis</name>
    <dbReference type="NCBI Taxonomy" id="817"/>
    <lineage>
        <taxon>Bacteria</taxon>
        <taxon>Pseudomonadati</taxon>
        <taxon>Bacteroidota</taxon>
        <taxon>Bacteroidia</taxon>
        <taxon>Bacteroidales</taxon>
        <taxon>Bacteroidaceae</taxon>
        <taxon>Bacteroides</taxon>
    </lineage>
</organism>
<sequence>MNKKASIQPKTEKSNFKKRDYSLIVDSKYNFRAIIQRAWVYVRNYGYSFKSALKTAWIDAHLKMDEYKAEIRFRESTTSIFPKKNLSLSSLYSNPFGNLAMGYVTK</sequence>
<protein>
    <submittedName>
        <fullName evidence="1">Uncharacterized protein</fullName>
    </submittedName>
</protein>
<evidence type="ECO:0000313" key="2">
    <source>
        <dbReference type="Proteomes" id="UP000460666"/>
    </source>
</evidence>
<reference evidence="1 2" key="1">
    <citation type="journal article" date="2019" name="Nat. Med.">
        <title>A library of human gut bacterial isolates paired with longitudinal multiomics data enables mechanistic microbiome research.</title>
        <authorList>
            <person name="Poyet M."/>
            <person name="Groussin M."/>
            <person name="Gibbons S.M."/>
            <person name="Avila-Pacheco J."/>
            <person name="Jiang X."/>
            <person name="Kearney S.M."/>
            <person name="Perrotta A.R."/>
            <person name="Berdy B."/>
            <person name="Zhao S."/>
            <person name="Lieberman T.D."/>
            <person name="Swanson P.K."/>
            <person name="Smith M."/>
            <person name="Roesemann S."/>
            <person name="Alexander J.E."/>
            <person name="Rich S.A."/>
            <person name="Livny J."/>
            <person name="Vlamakis H."/>
            <person name="Clish C."/>
            <person name="Bullock K."/>
            <person name="Deik A."/>
            <person name="Scott J."/>
            <person name="Pierce K.A."/>
            <person name="Xavier R.J."/>
            <person name="Alm E.J."/>
        </authorList>
    </citation>
    <scope>NUCLEOTIDE SEQUENCE [LARGE SCALE GENOMIC DNA]</scope>
    <source>
        <strain evidence="1 2">BIOML-A46</strain>
    </source>
</reference>
<dbReference type="Proteomes" id="UP000460666">
    <property type="component" value="Unassembled WGS sequence"/>
</dbReference>
<dbReference type="EMBL" id="VWCJ01000001">
    <property type="protein sequence ID" value="KAA5001799.1"/>
    <property type="molecule type" value="Genomic_DNA"/>
</dbReference>
<accession>A0A5M5QHQ9</accession>
<dbReference type="RefSeq" id="WP_032568316.1">
    <property type="nucleotide sequence ID" value="NZ_BAABYZ010000001.1"/>
</dbReference>
<proteinExistence type="predicted"/>
<name>A0A5M5QHQ9_BACFG</name>
<evidence type="ECO:0000313" key="1">
    <source>
        <dbReference type="EMBL" id="KAA5001799.1"/>
    </source>
</evidence>
<dbReference type="AlphaFoldDB" id="A0A5M5QHQ9"/>
<gene>
    <name evidence="1" type="ORF">F2Z89_00360</name>
</gene>
<comment type="caution">
    <text evidence="1">The sequence shown here is derived from an EMBL/GenBank/DDBJ whole genome shotgun (WGS) entry which is preliminary data.</text>
</comment>